<sequence>MKNVLFLILIILFCLGCTFETPTSFSEKALRDTFLNLEGKSIQFKDVIESYKGKTVLINVWASWCGDCIEAIPEEKKLKNEFSEVVFLHLSLDRDVESWKNGIERLALEGEHYFMKSGWKGDFGDFLNLNWIPRYLIVNKEGAIQLFKATKPTDQLIRQNLKK</sequence>
<proteinExistence type="predicted"/>
<evidence type="ECO:0000313" key="7">
    <source>
        <dbReference type="Proteomes" id="UP001497527"/>
    </source>
</evidence>
<dbReference type="InterPro" id="IPR013740">
    <property type="entry name" value="Redoxin"/>
</dbReference>
<dbReference type="SUPFAM" id="SSF52833">
    <property type="entry name" value="Thioredoxin-like"/>
    <property type="match status" value="1"/>
</dbReference>
<keyword evidence="7" id="KW-1185">Reference proteome</keyword>
<dbReference type="InterPro" id="IPR050553">
    <property type="entry name" value="Thioredoxin_ResA/DsbE_sf"/>
</dbReference>
<evidence type="ECO:0000259" key="5">
    <source>
        <dbReference type="PROSITE" id="PS51352"/>
    </source>
</evidence>
<dbReference type="Gene3D" id="3.40.30.10">
    <property type="entry name" value="Glutaredoxin"/>
    <property type="match status" value="1"/>
</dbReference>
<reference evidence="6 7" key="1">
    <citation type="submission" date="2024-05" db="EMBL/GenBank/DDBJ databases">
        <authorList>
            <person name="Duchaud E."/>
        </authorList>
    </citation>
    <scope>NUCLEOTIDE SEQUENCE [LARGE SCALE GENOMIC DNA]</scope>
    <source>
        <strain evidence="6">Ena-SAMPLE-TAB-13-05-2024-13:56:06:370-140308</strain>
    </source>
</reference>
<dbReference type="EMBL" id="CAXJIO010000013">
    <property type="protein sequence ID" value="CAL2103620.1"/>
    <property type="molecule type" value="Genomic_DNA"/>
</dbReference>
<evidence type="ECO:0000256" key="3">
    <source>
        <dbReference type="ARBA" id="ARBA00023157"/>
    </source>
</evidence>
<dbReference type="CDD" id="cd02966">
    <property type="entry name" value="TlpA_like_family"/>
    <property type="match status" value="1"/>
</dbReference>
<dbReference type="InterPro" id="IPR036249">
    <property type="entry name" value="Thioredoxin-like_sf"/>
</dbReference>
<gene>
    <name evidence="6" type="ORF">T190423A01A_40213</name>
</gene>
<evidence type="ECO:0000256" key="2">
    <source>
        <dbReference type="ARBA" id="ARBA00022748"/>
    </source>
</evidence>
<evidence type="ECO:0000256" key="1">
    <source>
        <dbReference type="ARBA" id="ARBA00004196"/>
    </source>
</evidence>
<comment type="caution">
    <text evidence="6">The sequence shown here is derived from an EMBL/GenBank/DDBJ whole genome shotgun (WGS) entry which is preliminary data.</text>
</comment>
<dbReference type="Proteomes" id="UP001497527">
    <property type="component" value="Unassembled WGS sequence"/>
</dbReference>
<protein>
    <submittedName>
        <fullName evidence="6">Thioredoxin domain-containing protein</fullName>
    </submittedName>
</protein>
<evidence type="ECO:0000256" key="4">
    <source>
        <dbReference type="ARBA" id="ARBA00023284"/>
    </source>
</evidence>
<organism evidence="6 7">
    <name type="scientific">Tenacibaculum polynesiense</name>
    <dbReference type="NCBI Taxonomy" id="3137857"/>
    <lineage>
        <taxon>Bacteria</taxon>
        <taxon>Pseudomonadati</taxon>
        <taxon>Bacteroidota</taxon>
        <taxon>Flavobacteriia</taxon>
        <taxon>Flavobacteriales</taxon>
        <taxon>Flavobacteriaceae</taxon>
        <taxon>Tenacibaculum</taxon>
    </lineage>
</organism>
<name>A0ABP1F2B2_9FLAO</name>
<evidence type="ECO:0000313" key="6">
    <source>
        <dbReference type="EMBL" id="CAL2103620.1"/>
    </source>
</evidence>
<accession>A0ABP1F2B2</accession>
<dbReference type="RefSeq" id="WP_348717816.1">
    <property type="nucleotide sequence ID" value="NZ_CAXJIO010000013.1"/>
</dbReference>
<dbReference type="Pfam" id="PF08534">
    <property type="entry name" value="Redoxin"/>
    <property type="match status" value="1"/>
</dbReference>
<keyword evidence="2" id="KW-0201">Cytochrome c-type biogenesis</keyword>
<keyword evidence="3" id="KW-1015">Disulfide bond</keyword>
<dbReference type="InterPro" id="IPR013766">
    <property type="entry name" value="Thioredoxin_domain"/>
</dbReference>
<dbReference type="PROSITE" id="PS51352">
    <property type="entry name" value="THIOREDOXIN_2"/>
    <property type="match status" value="1"/>
</dbReference>
<comment type="subcellular location">
    <subcellularLocation>
        <location evidence="1">Cell envelope</location>
    </subcellularLocation>
</comment>
<keyword evidence="4" id="KW-0676">Redox-active center</keyword>
<dbReference type="PANTHER" id="PTHR42852">
    <property type="entry name" value="THIOL:DISULFIDE INTERCHANGE PROTEIN DSBE"/>
    <property type="match status" value="1"/>
</dbReference>
<dbReference type="PANTHER" id="PTHR42852:SF6">
    <property type="entry name" value="THIOL:DISULFIDE INTERCHANGE PROTEIN DSBE"/>
    <property type="match status" value="1"/>
</dbReference>
<feature type="domain" description="Thioredoxin" evidence="5">
    <location>
        <begin position="23"/>
        <end position="163"/>
    </location>
</feature>